<reference evidence="2 3" key="1">
    <citation type="submission" date="2018-07" db="EMBL/GenBank/DDBJ databases">
        <title>GABA Modulating Bacteria of the Human Gut Microbiota.</title>
        <authorList>
            <person name="Strandwitz P."/>
            <person name="Kim K.H."/>
            <person name="Terekhova D."/>
            <person name="Liu J.K."/>
            <person name="Sharma A."/>
            <person name="Levering J."/>
            <person name="Mcdonald D."/>
            <person name="Dietrich D."/>
            <person name="Ramadhar T.R."/>
            <person name="Lekbua A."/>
            <person name="Mroue N."/>
            <person name="Liston C."/>
            <person name="Stewart E.J."/>
            <person name="Dubin M.J."/>
            <person name="Zengler K."/>
            <person name="Knight R."/>
            <person name="Gilbert J.A."/>
            <person name="Clardy J."/>
            <person name="Lewis K."/>
        </authorList>
    </citation>
    <scope>NUCLEOTIDE SEQUENCE [LARGE SCALE GENOMIC DNA]</scope>
    <source>
        <strain evidence="2 3">KLE1738</strain>
    </source>
</reference>
<dbReference type="GeneID" id="97994849"/>
<gene>
    <name evidence="2" type="ORF">DV520_03715</name>
</gene>
<dbReference type="Pfam" id="PF00266">
    <property type="entry name" value="Aminotran_5"/>
    <property type="match status" value="1"/>
</dbReference>
<dbReference type="EMBL" id="QQRQ01000004">
    <property type="protein sequence ID" value="RFT07106.1"/>
    <property type="molecule type" value="Genomic_DNA"/>
</dbReference>
<dbReference type="Proteomes" id="UP000260649">
    <property type="component" value="Unassembled WGS sequence"/>
</dbReference>
<keyword evidence="2" id="KW-0808">Transferase</keyword>
<dbReference type="AlphaFoldDB" id="A0A3E2B557"/>
<protein>
    <submittedName>
        <fullName evidence="2">Aminotransferase class V-fold PLP-dependent enzyme</fullName>
    </submittedName>
</protein>
<dbReference type="Gene3D" id="3.40.640.10">
    <property type="entry name" value="Type I PLP-dependent aspartate aminotransferase-like (Major domain)"/>
    <property type="match status" value="1"/>
</dbReference>
<dbReference type="Gene3D" id="3.90.1150.10">
    <property type="entry name" value="Aspartate Aminotransferase, domain 1"/>
    <property type="match status" value="1"/>
</dbReference>
<evidence type="ECO:0000313" key="3">
    <source>
        <dbReference type="Proteomes" id="UP000260649"/>
    </source>
</evidence>
<keyword evidence="2" id="KW-0032">Aminotransferase</keyword>
<dbReference type="PANTHER" id="PTHR43586:SF4">
    <property type="entry name" value="ISOPENICILLIN N EPIMERASE"/>
    <property type="match status" value="1"/>
</dbReference>
<sequence length="372" mass="39687">MIYLDSAATTYQKPPAVFRAVRGAMASMTSPGRGTYGPAARASRTLLACREEAAALFQVGQPERVVLTFNATHGLNIAVHSLVKPGATVLLSGYEHNAVTRPLASIADVRLRVVRAPLFCPNLFLEELERRLTPEVDVVICTHVSNVFGYVLPVEEVAALCRRRQVPLIVDASQSAGVLPVRMEDWGAAFVAMPGHKGLYGPQGTGLLLCQAGGEPLIAGGTGSLSRQPEMPDFLPDRLEAGTHNVPGVAGLLEGLRFLRRRGIHSLFCHEAALVRQAAEGLAQLPRVQVYSAGEKGCQSGVLSFRVAGRDPGWVAEELGQRGIAVRAGLHCAPLAHATGGTEATGTVRVSFSAFNTGQEVERFLKTMRRLG</sequence>
<dbReference type="RefSeq" id="WP_117141826.1">
    <property type="nucleotide sequence ID" value="NZ_CAKXKJ010000001.1"/>
</dbReference>
<name>A0A3E2B557_9FIRM</name>
<dbReference type="GO" id="GO:0008483">
    <property type="term" value="F:transaminase activity"/>
    <property type="evidence" value="ECO:0007669"/>
    <property type="project" value="UniProtKB-KW"/>
</dbReference>
<evidence type="ECO:0000313" key="2">
    <source>
        <dbReference type="EMBL" id="RFT07106.1"/>
    </source>
</evidence>
<dbReference type="InterPro" id="IPR015424">
    <property type="entry name" value="PyrdxlP-dep_Trfase"/>
</dbReference>
<dbReference type="InterPro" id="IPR015422">
    <property type="entry name" value="PyrdxlP-dep_Trfase_small"/>
</dbReference>
<evidence type="ECO:0000259" key="1">
    <source>
        <dbReference type="Pfam" id="PF00266"/>
    </source>
</evidence>
<dbReference type="SUPFAM" id="SSF53383">
    <property type="entry name" value="PLP-dependent transferases"/>
    <property type="match status" value="1"/>
</dbReference>
<keyword evidence="3" id="KW-1185">Reference proteome</keyword>
<organism evidence="2 3">
    <name type="scientific">Evtepia gabavorous</name>
    <dbReference type="NCBI Taxonomy" id="2211183"/>
    <lineage>
        <taxon>Bacteria</taxon>
        <taxon>Bacillati</taxon>
        <taxon>Bacillota</taxon>
        <taxon>Clostridia</taxon>
        <taxon>Eubacteriales</taxon>
        <taxon>Evtepia</taxon>
    </lineage>
</organism>
<accession>A0A3E2B557</accession>
<proteinExistence type="predicted"/>
<dbReference type="InterPro" id="IPR000192">
    <property type="entry name" value="Aminotrans_V_dom"/>
</dbReference>
<feature type="domain" description="Aminotransferase class V" evidence="1">
    <location>
        <begin position="2"/>
        <end position="364"/>
    </location>
</feature>
<comment type="caution">
    <text evidence="2">The sequence shown here is derived from an EMBL/GenBank/DDBJ whole genome shotgun (WGS) entry which is preliminary data.</text>
</comment>
<dbReference type="InterPro" id="IPR015421">
    <property type="entry name" value="PyrdxlP-dep_Trfase_major"/>
</dbReference>
<dbReference type="OrthoDB" id="9804366at2"/>
<dbReference type="PANTHER" id="PTHR43586">
    <property type="entry name" value="CYSTEINE DESULFURASE"/>
    <property type="match status" value="1"/>
</dbReference>